<dbReference type="Proteomes" id="UP000810292">
    <property type="component" value="Unassembled WGS sequence"/>
</dbReference>
<organism evidence="1 2">
    <name type="scientific">Candidatus Ornithospirochaeta stercoravium</name>
    <dbReference type="NCBI Taxonomy" id="2840897"/>
    <lineage>
        <taxon>Bacteria</taxon>
        <taxon>Pseudomonadati</taxon>
        <taxon>Spirochaetota</taxon>
        <taxon>Spirochaetia</taxon>
        <taxon>Spirochaetales</taxon>
        <taxon>Spirochaetaceae</taxon>
        <taxon>Spirochaetaceae incertae sedis</taxon>
        <taxon>Candidatus Ornithospirochaeta</taxon>
    </lineage>
</organism>
<reference evidence="1" key="2">
    <citation type="journal article" date="2021" name="PeerJ">
        <title>Extensive microbial diversity within the chicken gut microbiome revealed by metagenomics and culture.</title>
        <authorList>
            <person name="Gilroy R."/>
            <person name="Ravi A."/>
            <person name="Getino M."/>
            <person name="Pursley I."/>
            <person name="Horton D.L."/>
            <person name="Alikhan N.F."/>
            <person name="Baker D."/>
            <person name="Gharbi K."/>
            <person name="Hall N."/>
            <person name="Watson M."/>
            <person name="Adriaenssens E.M."/>
            <person name="Foster-Nyarko E."/>
            <person name="Jarju S."/>
            <person name="Secka A."/>
            <person name="Antonio M."/>
            <person name="Oren A."/>
            <person name="Chaudhuri R.R."/>
            <person name="La Ragione R."/>
            <person name="Hildebrand F."/>
            <person name="Pallen M.J."/>
        </authorList>
    </citation>
    <scope>NUCLEOTIDE SEQUENCE</scope>
    <source>
        <strain evidence="1">14700</strain>
    </source>
</reference>
<dbReference type="Pfam" id="PF03237">
    <property type="entry name" value="Terminase_6N"/>
    <property type="match status" value="1"/>
</dbReference>
<protein>
    <recommendedName>
        <fullName evidence="3">Terminase</fullName>
    </recommendedName>
</protein>
<name>A0A9D9ICX8_9SPIO</name>
<proteinExistence type="predicted"/>
<evidence type="ECO:0000313" key="2">
    <source>
        <dbReference type="Proteomes" id="UP000810292"/>
    </source>
</evidence>
<reference evidence="1" key="1">
    <citation type="submission" date="2020-10" db="EMBL/GenBank/DDBJ databases">
        <authorList>
            <person name="Gilroy R."/>
        </authorList>
    </citation>
    <scope>NUCLEOTIDE SEQUENCE</scope>
    <source>
        <strain evidence="1">14700</strain>
    </source>
</reference>
<dbReference type="SUPFAM" id="SSF52540">
    <property type="entry name" value="P-loop containing nucleoside triphosphate hydrolases"/>
    <property type="match status" value="1"/>
</dbReference>
<accession>A0A9D9ICX8</accession>
<dbReference type="EMBL" id="JADIMF010000145">
    <property type="protein sequence ID" value="MBO8469855.1"/>
    <property type="molecule type" value="Genomic_DNA"/>
</dbReference>
<evidence type="ECO:0000313" key="1">
    <source>
        <dbReference type="EMBL" id="MBO8469855.1"/>
    </source>
</evidence>
<gene>
    <name evidence="1" type="ORF">IAA72_08740</name>
</gene>
<dbReference type="InterPro" id="IPR027417">
    <property type="entry name" value="P-loop_NTPase"/>
</dbReference>
<comment type="caution">
    <text evidence="1">The sequence shown here is derived from an EMBL/GenBank/DDBJ whole genome shotgun (WGS) entry which is preliminary data.</text>
</comment>
<dbReference type="AlphaFoldDB" id="A0A9D9ICX8"/>
<dbReference type="Gene3D" id="3.40.50.300">
    <property type="entry name" value="P-loop containing nucleotide triphosphate hydrolases"/>
    <property type="match status" value="1"/>
</dbReference>
<evidence type="ECO:0008006" key="3">
    <source>
        <dbReference type="Google" id="ProtNLM"/>
    </source>
</evidence>
<sequence length="318" mass="35633">MAIPRGLVFSFRDMDRALSRSSYAISCGFHPYAWQTAVLESHAKFKIIDGARQSGKSTIVSVVPAHKAKYKSKSLSLVIAPTRAQANEDMLKIKELAHKDSSYPSFVKNSAFEIALSNGSRIVVVTATDKAARGYSAPDVIVVDEASRVPDTVYSSAILPMQTASPEDFELILISTPFGKQGFFYDCWANSEVYKKFEIRAPWAVDERYPTRLFDAIPEERFIEQRSKLGIYAAYSPQHRSYEQQIEILRQQGTLIYQQEFLGEFVDRNDAVFRRADLEKAFFPDVYPPALDLSGESGIVMPAPEALPLKKVAGGKYF</sequence>